<evidence type="ECO:0000313" key="3">
    <source>
        <dbReference type="Proteomes" id="UP001166286"/>
    </source>
</evidence>
<proteinExistence type="predicted"/>
<sequence>MQSGMKRRLRLTTAILLESIQGQVQVAKSYIVCGQKKANVGFSELVDSLTCAIASGNVVPRLTANALLRSEKAVKIQLEDWLEKPQRHEWLAVGDVATRYDAKTRMYHDCSGDDPTRAVLAGATGSLVKERTDMDHCLEKLQGHEWLAIGGVSSSVCTETKTTPEDNGEDLNRRMLAVEEGSSMEREGRHLEDRSDKPPKFELLTLREYGSGSPAKTDEFFADIDEILSGKTE</sequence>
<name>A0AA39V258_9LECA</name>
<dbReference type="Proteomes" id="UP001166286">
    <property type="component" value="Unassembled WGS sequence"/>
</dbReference>
<evidence type="ECO:0000313" key="2">
    <source>
        <dbReference type="EMBL" id="KAK0508244.1"/>
    </source>
</evidence>
<dbReference type="EMBL" id="JAFEKC020000021">
    <property type="protein sequence ID" value="KAK0508244.1"/>
    <property type="molecule type" value="Genomic_DNA"/>
</dbReference>
<dbReference type="AlphaFoldDB" id="A0AA39V258"/>
<keyword evidence="3" id="KW-1185">Reference proteome</keyword>
<protein>
    <submittedName>
        <fullName evidence="2">Uncharacterized protein</fullName>
    </submittedName>
</protein>
<accession>A0AA39V258</accession>
<comment type="caution">
    <text evidence="2">The sequence shown here is derived from an EMBL/GenBank/DDBJ whole genome shotgun (WGS) entry which is preliminary data.</text>
</comment>
<evidence type="ECO:0000256" key="1">
    <source>
        <dbReference type="SAM" id="MobiDB-lite"/>
    </source>
</evidence>
<reference evidence="2" key="1">
    <citation type="submission" date="2023-03" db="EMBL/GenBank/DDBJ databases">
        <title>Complete genome of Cladonia borealis.</title>
        <authorList>
            <person name="Park H."/>
        </authorList>
    </citation>
    <scope>NUCLEOTIDE SEQUENCE</scope>
    <source>
        <strain evidence="2">ANT050790</strain>
    </source>
</reference>
<feature type="region of interest" description="Disordered" evidence="1">
    <location>
        <begin position="180"/>
        <end position="199"/>
    </location>
</feature>
<organism evidence="2 3">
    <name type="scientific">Cladonia borealis</name>
    <dbReference type="NCBI Taxonomy" id="184061"/>
    <lineage>
        <taxon>Eukaryota</taxon>
        <taxon>Fungi</taxon>
        <taxon>Dikarya</taxon>
        <taxon>Ascomycota</taxon>
        <taxon>Pezizomycotina</taxon>
        <taxon>Lecanoromycetes</taxon>
        <taxon>OSLEUM clade</taxon>
        <taxon>Lecanoromycetidae</taxon>
        <taxon>Lecanorales</taxon>
        <taxon>Lecanorineae</taxon>
        <taxon>Cladoniaceae</taxon>
        <taxon>Cladonia</taxon>
    </lineage>
</organism>
<gene>
    <name evidence="2" type="ORF">JMJ35_009328</name>
</gene>